<proteinExistence type="predicted"/>
<protein>
    <submittedName>
        <fullName evidence="1">Uncharacterized protein</fullName>
    </submittedName>
</protein>
<organism evidence="1 2">
    <name type="scientific">Oryzias melastigma</name>
    <name type="common">Marine medaka</name>
    <dbReference type="NCBI Taxonomy" id="30732"/>
    <lineage>
        <taxon>Eukaryota</taxon>
        <taxon>Metazoa</taxon>
        <taxon>Chordata</taxon>
        <taxon>Craniata</taxon>
        <taxon>Vertebrata</taxon>
        <taxon>Euteleostomi</taxon>
        <taxon>Actinopterygii</taxon>
        <taxon>Neopterygii</taxon>
        <taxon>Teleostei</taxon>
        <taxon>Neoteleostei</taxon>
        <taxon>Acanthomorphata</taxon>
        <taxon>Ovalentaria</taxon>
        <taxon>Atherinomorphae</taxon>
        <taxon>Beloniformes</taxon>
        <taxon>Adrianichthyidae</taxon>
        <taxon>Oryziinae</taxon>
        <taxon>Oryzias</taxon>
    </lineage>
</organism>
<gene>
    <name evidence="1" type="ORF">FQA47_016872</name>
</gene>
<accession>A0A834FQQ3</accession>
<reference evidence="1" key="1">
    <citation type="journal article" name="BMC Genomics">
        <title>Long-read sequencing and de novo genome assembly of marine medaka (Oryzias melastigma).</title>
        <authorList>
            <person name="Liang P."/>
            <person name="Saqib H.S.A."/>
            <person name="Ni X."/>
            <person name="Shen Y."/>
        </authorList>
    </citation>
    <scope>NUCLEOTIDE SEQUENCE</scope>
    <source>
        <strain evidence="1">Bigg-433</strain>
    </source>
</reference>
<dbReference type="Proteomes" id="UP000646548">
    <property type="component" value="Unassembled WGS sequence"/>
</dbReference>
<sequence length="83" mass="9227">MEVRAFLCRWRLTNTPRPSSTRSPRIAPALASSARRKNTHLSLSPVFYLCLSPAPSPPAGRPLARSRQLQRSVCLHCRSSVSL</sequence>
<name>A0A834FQQ3_ORYME</name>
<dbReference type="EMBL" id="WKFB01000031">
    <property type="protein sequence ID" value="KAF6738240.1"/>
    <property type="molecule type" value="Genomic_DNA"/>
</dbReference>
<evidence type="ECO:0000313" key="2">
    <source>
        <dbReference type="Proteomes" id="UP000646548"/>
    </source>
</evidence>
<comment type="caution">
    <text evidence="1">The sequence shown here is derived from an EMBL/GenBank/DDBJ whole genome shotgun (WGS) entry which is preliminary data.</text>
</comment>
<dbReference type="AlphaFoldDB" id="A0A834FQQ3"/>
<evidence type="ECO:0000313" key="1">
    <source>
        <dbReference type="EMBL" id="KAF6738240.1"/>
    </source>
</evidence>